<dbReference type="RefSeq" id="WP_075444884.1">
    <property type="nucleotide sequence ID" value="NZ_FOQK01000021.1"/>
</dbReference>
<dbReference type="PANTHER" id="PTHR43823:SF3">
    <property type="entry name" value="MULTIDRUG EXPORT PROTEIN MEPA"/>
    <property type="match status" value="1"/>
</dbReference>
<evidence type="ECO:0000256" key="7">
    <source>
        <dbReference type="ARBA" id="ARBA00022989"/>
    </source>
</evidence>
<evidence type="ECO:0000313" key="12">
    <source>
        <dbReference type="Proteomes" id="UP000183639"/>
    </source>
</evidence>
<feature type="transmembrane region" description="Helical" evidence="10">
    <location>
        <begin position="168"/>
        <end position="187"/>
    </location>
</feature>
<proteinExistence type="inferred from homology"/>
<dbReference type="PIRSF" id="PIRSF006603">
    <property type="entry name" value="DinF"/>
    <property type="match status" value="1"/>
</dbReference>
<gene>
    <name evidence="11" type="ORF">SAMN04487861_12128</name>
</gene>
<reference evidence="11 12" key="1">
    <citation type="submission" date="2016-10" db="EMBL/GenBank/DDBJ databases">
        <authorList>
            <person name="de Groot N.N."/>
        </authorList>
    </citation>
    <scope>NUCLEOTIDE SEQUENCE [LARGE SCALE GENOMIC DNA]</scope>
    <source>
        <strain evidence="11 12">Z108</strain>
    </source>
</reference>
<dbReference type="GO" id="GO:0046677">
    <property type="term" value="P:response to antibiotic"/>
    <property type="evidence" value="ECO:0007669"/>
    <property type="project" value="UniProtKB-KW"/>
</dbReference>
<dbReference type="InterPro" id="IPR045070">
    <property type="entry name" value="MATE_MepA-like"/>
</dbReference>
<feature type="transmembrane region" description="Helical" evidence="10">
    <location>
        <begin position="356"/>
        <end position="379"/>
    </location>
</feature>
<dbReference type="NCBIfam" id="TIGR00797">
    <property type="entry name" value="matE"/>
    <property type="match status" value="1"/>
</dbReference>
<feature type="transmembrane region" description="Helical" evidence="10">
    <location>
        <begin position="313"/>
        <end position="336"/>
    </location>
</feature>
<keyword evidence="5" id="KW-1003">Cell membrane</keyword>
<evidence type="ECO:0000256" key="8">
    <source>
        <dbReference type="ARBA" id="ARBA00023136"/>
    </source>
</evidence>
<organism evidence="11 12">
    <name type="scientific">Selenomonas ruminantium</name>
    <dbReference type="NCBI Taxonomy" id="971"/>
    <lineage>
        <taxon>Bacteria</taxon>
        <taxon>Bacillati</taxon>
        <taxon>Bacillota</taxon>
        <taxon>Negativicutes</taxon>
        <taxon>Selenomonadales</taxon>
        <taxon>Selenomonadaceae</taxon>
        <taxon>Selenomonas</taxon>
    </lineage>
</organism>
<sequence>MTDELFARTPIPKAYMTLALPVVMSMVVQLVYSMADTFFIALTGDTALIAGISVCTPLFTLLLAFGDLFGLGGSSVIARLFGAGRKADGKRLSIFCFYGSIGFGIVAASVLLSLREPMLALLGAKGEVIPYAAAYYSWFIAGAPFVIFSLVPTNLLRTAGCPKISMNASILGAAVNIALDPVLIFGLELGAAGAALATVLGYICADIYAVCYIRRHCAELSLDLPALRISWHEVAGIFSIGLAAAVTNFTQTFGIALTNRSLLPYGSEAIAVMGIVMKIIMIVALVIVGLAFGGQPLIGYTYGAKDKARMKKVIAFALQAVIGTSVVLALGLAFFARPVVHVFLAQPALIEQGVTMLYWQLPAIIFMGIGLVLICTFQATGKGLPALMLSLCRQGIVYALALAVLPLWFGYTGVIAAQLAADIVTVVIAAGLYRICLAK</sequence>
<evidence type="ECO:0000256" key="3">
    <source>
        <dbReference type="ARBA" id="ARBA00022106"/>
    </source>
</evidence>
<dbReference type="AlphaFoldDB" id="A0A1I3GB09"/>
<dbReference type="InterPro" id="IPR048279">
    <property type="entry name" value="MdtK-like"/>
</dbReference>
<dbReference type="Pfam" id="PF01554">
    <property type="entry name" value="MatE"/>
    <property type="match status" value="2"/>
</dbReference>
<feature type="transmembrane region" description="Helical" evidence="10">
    <location>
        <begin position="14"/>
        <end position="35"/>
    </location>
</feature>
<dbReference type="InterPro" id="IPR002528">
    <property type="entry name" value="MATE_fam"/>
</dbReference>
<protein>
    <recommendedName>
        <fullName evidence="3">Multidrug export protein MepA</fullName>
    </recommendedName>
</protein>
<dbReference type="GO" id="GO:0042910">
    <property type="term" value="F:xenobiotic transmembrane transporter activity"/>
    <property type="evidence" value="ECO:0007669"/>
    <property type="project" value="InterPro"/>
</dbReference>
<dbReference type="OrthoDB" id="9811110at2"/>
<keyword evidence="7 10" id="KW-1133">Transmembrane helix</keyword>
<evidence type="ECO:0000256" key="6">
    <source>
        <dbReference type="ARBA" id="ARBA00022692"/>
    </source>
</evidence>
<keyword evidence="4" id="KW-0813">Transport</keyword>
<keyword evidence="6 10" id="KW-0812">Transmembrane</keyword>
<feature type="transmembrane region" description="Helical" evidence="10">
    <location>
        <begin position="269"/>
        <end position="292"/>
    </location>
</feature>
<feature type="transmembrane region" description="Helical" evidence="10">
    <location>
        <begin position="415"/>
        <end position="436"/>
    </location>
</feature>
<evidence type="ECO:0000256" key="4">
    <source>
        <dbReference type="ARBA" id="ARBA00022448"/>
    </source>
</evidence>
<feature type="transmembrane region" description="Helical" evidence="10">
    <location>
        <begin position="134"/>
        <end position="156"/>
    </location>
</feature>
<evidence type="ECO:0000256" key="5">
    <source>
        <dbReference type="ARBA" id="ARBA00022475"/>
    </source>
</evidence>
<evidence type="ECO:0000313" key="11">
    <source>
        <dbReference type="EMBL" id="SFI20660.1"/>
    </source>
</evidence>
<dbReference type="GO" id="GO:0005886">
    <property type="term" value="C:plasma membrane"/>
    <property type="evidence" value="ECO:0007669"/>
    <property type="project" value="UniProtKB-SubCell"/>
</dbReference>
<feature type="transmembrane region" description="Helical" evidence="10">
    <location>
        <begin position="92"/>
        <end position="114"/>
    </location>
</feature>
<dbReference type="CDD" id="cd13143">
    <property type="entry name" value="MATE_MepA_like"/>
    <property type="match status" value="1"/>
</dbReference>
<evidence type="ECO:0000256" key="2">
    <source>
        <dbReference type="ARBA" id="ARBA00008417"/>
    </source>
</evidence>
<feature type="transmembrane region" description="Helical" evidence="10">
    <location>
        <begin position="193"/>
        <end position="213"/>
    </location>
</feature>
<name>A0A1I3GB09_SELRU</name>
<keyword evidence="8 10" id="KW-0472">Membrane</keyword>
<accession>A0A1I3GB09</accession>
<keyword evidence="9" id="KW-0046">Antibiotic resistance</keyword>
<comment type="subcellular location">
    <subcellularLocation>
        <location evidence="1">Cell membrane</location>
        <topology evidence="1">Multi-pass membrane protein</topology>
    </subcellularLocation>
</comment>
<evidence type="ECO:0000256" key="9">
    <source>
        <dbReference type="ARBA" id="ARBA00023251"/>
    </source>
</evidence>
<dbReference type="PANTHER" id="PTHR43823">
    <property type="entry name" value="SPORULATION PROTEIN YKVU"/>
    <property type="match status" value="1"/>
</dbReference>
<feature type="transmembrane region" description="Helical" evidence="10">
    <location>
        <begin position="234"/>
        <end position="257"/>
    </location>
</feature>
<comment type="similarity">
    <text evidence="2">Belongs to the multi antimicrobial extrusion (MATE) (TC 2.A.66.1) family. MepA subfamily.</text>
</comment>
<dbReference type="EMBL" id="FOQK01000021">
    <property type="protein sequence ID" value="SFI20660.1"/>
    <property type="molecule type" value="Genomic_DNA"/>
</dbReference>
<evidence type="ECO:0000256" key="1">
    <source>
        <dbReference type="ARBA" id="ARBA00004651"/>
    </source>
</evidence>
<feature type="transmembrane region" description="Helical" evidence="10">
    <location>
        <begin position="391"/>
        <end position="409"/>
    </location>
</feature>
<dbReference type="InterPro" id="IPR051327">
    <property type="entry name" value="MATE_MepA_subfamily"/>
</dbReference>
<dbReference type="GO" id="GO:0015297">
    <property type="term" value="F:antiporter activity"/>
    <property type="evidence" value="ECO:0007669"/>
    <property type="project" value="InterPro"/>
</dbReference>
<evidence type="ECO:0000256" key="10">
    <source>
        <dbReference type="SAM" id="Phobius"/>
    </source>
</evidence>
<dbReference type="Proteomes" id="UP000183639">
    <property type="component" value="Unassembled WGS sequence"/>
</dbReference>
<feature type="transmembrane region" description="Helical" evidence="10">
    <location>
        <begin position="47"/>
        <end position="71"/>
    </location>
</feature>